<gene>
    <name evidence="1" type="ORF">ND077</name>
</gene>
<evidence type="ECO:0000313" key="2">
    <source>
        <dbReference type="Proteomes" id="UP000005268"/>
    </source>
</evidence>
<sequence length="101" mass="10719">MPLSKAVVITSSSDGGVGMYVGFGSQQGLEAADYVSGEQLALQVGVGVLQRVEAMQHLHFFVAYQLCLGLCALDLLQERLLVLLVNAGSSTISALDHQRDL</sequence>
<dbReference type="Proteomes" id="UP000005268">
    <property type="component" value="Plasmid pND6-1"/>
</dbReference>
<organism evidence="1 2">
    <name type="scientific">Pseudomonas putida ND6</name>
    <dbReference type="NCBI Taxonomy" id="231023"/>
    <lineage>
        <taxon>Bacteria</taxon>
        <taxon>Pseudomonadati</taxon>
        <taxon>Pseudomonadota</taxon>
        <taxon>Gammaproteobacteria</taxon>
        <taxon>Pseudomonadales</taxon>
        <taxon>Pseudomonadaceae</taxon>
        <taxon>Pseudomonas</taxon>
    </lineage>
</organism>
<geneLocation type="plasmid" evidence="2">
    <name>pnd6-1</name>
</geneLocation>
<dbReference type="EMBL" id="AY208917">
    <property type="protein sequence ID" value="AAP44208.1"/>
    <property type="molecule type" value="Genomic_DNA"/>
</dbReference>
<accession>Q6XUS7</accession>
<name>Q6XUS7_PSEPU</name>
<dbReference type="AlphaFoldDB" id="Q6XUS7"/>
<dbReference type="KEGG" id="ppi:ND077"/>
<proteinExistence type="predicted"/>
<protein>
    <submittedName>
        <fullName evidence="1">Uncharacterized protein</fullName>
    </submittedName>
</protein>
<keyword evidence="1" id="KW-0614">Plasmid</keyword>
<reference evidence="1 2" key="1">
    <citation type="journal article" date="2004" name="Gene">
        <title>Complete nucleotide sequence and organization of the naphthalene catabolic plasmid pND6-1 from Pseudomonas sp. strain ND6.</title>
        <authorList>
            <person name="Li W."/>
            <person name="Shi J."/>
            <person name="Wang X."/>
            <person name="Han Y."/>
            <person name="Tong W."/>
            <person name="Ma L."/>
            <person name="Liu B."/>
            <person name="Cai B."/>
        </authorList>
    </citation>
    <scope>NUCLEOTIDE SEQUENCE [LARGE SCALE GENOMIC DNA]</scope>
    <source>
        <strain evidence="1 2">ND6</strain>
        <plasmid evidence="2">pnd6-1</plasmid>
    </source>
</reference>
<evidence type="ECO:0000313" key="1">
    <source>
        <dbReference type="EMBL" id="AAP44208.1"/>
    </source>
</evidence>